<feature type="compositionally biased region" description="Low complexity" evidence="1">
    <location>
        <begin position="106"/>
        <end position="116"/>
    </location>
</feature>
<organism evidence="3 4">
    <name type="scientific">Phaeoacremonium minimum (strain UCR-PA7)</name>
    <name type="common">Esca disease fungus</name>
    <name type="synonym">Togninia minima</name>
    <dbReference type="NCBI Taxonomy" id="1286976"/>
    <lineage>
        <taxon>Eukaryota</taxon>
        <taxon>Fungi</taxon>
        <taxon>Dikarya</taxon>
        <taxon>Ascomycota</taxon>
        <taxon>Pezizomycotina</taxon>
        <taxon>Sordariomycetes</taxon>
        <taxon>Sordariomycetidae</taxon>
        <taxon>Togniniales</taxon>
        <taxon>Togniniaceae</taxon>
        <taxon>Phaeoacremonium</taxon>
    </lineage>
</organism>
<reference evidence="4" key="1">
    <citation type="journal article" date="2013" name="Genome Announc.">
        <title>Draft genome sequence of the ascomycete Phaeoacremonium aleophilum strain UCR-PA7, a causal agent of the esca disease complex in grapevines.</title>
        <authorList>
            <person name="Blanco-Ulate B."/>
            <person name="Rolshausen P."/>
            <person name="Cantu D."/>
        </authorList>
    </citation>
    <scope>NUCLEOTIDE SEQUENCE [LARGE SCALE GENOMIC DNA]</scope>
    <source>
        <strain evidence="4">UCR-PA7</strain>
    </source>
</reference>
<dbReference type="HOGENOM" id="CLU_1058399_0_0_1"/>
<gene>
    <name evidence="3" type="ORF">UCRPA7_3831</name>
</gene>
<dbReference type="KEGG" id="tmn:UCRPA7_3831"/>
<dbReference type="Proteomes" id="UP000014074">
    <property type="component" value="Unassembled WGS sequence"/>
</dbReference>
<evidence type="ECO:0000313" key="4">
    <source>
        <dbReference type="Proteomes" id="UP000014074"/>
    </source>
</evidence>
<evidence type="ECO:0000313" key="3">
    <source>
        <dbReference type="EMBL" id="EOO00729.1"/>
    </source>
</evidence>
<dbReference type="RefSeq" id="XP_007914429.1">
    <property type="nucleotide sequence ID" value="XM_007916238.1"/>
</dbReference>
<dbReference type="AlphaFoldDB" id="R8BN07"/>
<feature type="region of interest" description="Disordered" evidence="1">
    <location>
        <begin position="43"/>
        <end position="211"/>
    </location>
</feature>
<feature type="compositionally biased region" description="Low complexity" evidence="1">
    <location>
        <begin position="123"/>
        <end position="171"/>
    </location>
</feature>
<name>R8BN07_PHAM7</name>
<dbReference type="EMBL" id="KB933061">
    <property type="protein sequence ID" value="EOO00729.1"/>
    <property type="molecule type" value="Genomic_DNA"/>
</dbReference>
<sequence>MSRLGMRMNTHALAKCAGCWNNTGLTATGRAFPIPVRQAIRHASTTTRSKAKSDTGAGEVAAVPKKKISTKTATTATATKRPRKKAETTAPSTAEEAPEPVKKTTRAASTKSTAASVKKKAESASTTVKAAATKAKASASTAASTAKKAASASATTRKTSAASKAASAKSTEPVVPVDSERRTFENAADPAKWSQRFEEKAATMKPVDRNSPEYKKAGRSWLGLMVGLPFFIVTSYILFERRKQPPHRPQPNEVVEVEKESVA</sequence>
<feature type="compositionally biased region" description="Low complexity" evidence="1">
    <location>
        <begin position="70"/>
        <end position="79"/>
    </location>
</feature>
<feature type="compositionally biased region" description="Basic and acidic residues" evidence="1">
    <location>
        <begin position="195"/>
        <end position="211"/>
    </location>
</feature>
<keyword evidence="2" id="KW-0472">Membrane</keyword>
<keyword evidence="2" id="KW-0812">Transmembrane</keyword>
<evidence type="ECO:0000256" key="2">
    <source>
        <dbReference type="SAM" id="Phobius"/>
    </source>
</evidence>
<protein>
    <submittedName>
        <fullName evidence="3">Uncharacterized protein</fullName>
    </submittedName>
</protein>
<dbReference type="OrthoDB" id="3784821at2759"/>
<feature type="transmembrane region" description="Helical" evidence="2">
    <location>
        <begin position="221"/>
        <end position="239"/>
    </location>
</feature>
<dbReference type="GeneID" id="19324219"/>
<accession>R8BN07</accession>
<keyword evidence="2" id="KW-1133">Transmembrane helix</keyword>
<keyword evidence="4" id="KW-1185">Reference proteome</keyword>
<evidence type="ECO:0000256" key="1">
    <source>
        <dbReference type="SAM" id="MobiDB-lite"/>
    </source>
</evidence>
<proteinExistence type="predicted"/>
<feature type="region of interest" description="Disordered" evidence="1">
    <location>
        <begin position="243"/>
        <end position="263"/>
    </location>
</feature>